<evidence type="ECO:0000313" key="1">
    <source>
        <dbReference type="EMBL" id="KKK74637.1"/>
    </source>
</evidence>
<dbReference type="EMBL" id="LAZR01056223">
    <property type="protein sequence ID" value="KKK74637.1"/>
    <property type="molecule type" value="Genomic_DNA"/>
</dbReference>
<organism evidence="1">
    <name type="scientific">marine sediment metagenome</name>
    <dbReference type="NCBI Taxonomy" id="412755"/>
    <lineage>
        <taxon>unclassified sequences</taxon>
        <taxon>metagenomes</taxon>
        <taxon>ecological metagenomes</taxon>
    </lineage>
</organism>
<feature type="non-terminal residue" evidence="1">
    <location>
        <position position="64"/>
    </location>
</feature>
<accession>A0A0F8XZV7</accession>
<reference evidence="1" key="1">
    <citation type="journal article" date="2015" name="Nature">
        <title>Complex archaea that bridge the gap between prokaryotes and eukaryotes.</title>
        <authorList>
            <person name="Spang A."/>
            <person name="Saw J.H."/>
            <person name="Jorgensen S.L."/>
            <person name="Zaremba-Niedzwiedzka K."/>
            <person name="Martijn J."/>
            <person name="Lind A.E."/>
            <person name="van Eijk R."/>
            <person name="Schleper C."/>
            <person name="Guy L."/>
            <person name="Ettema T.J."/>
        </authorList>
    </citation>
    <scope>NUCLEOTIDE SEQUENCE</scope>
</reference>
<protein>
    <submittedName>
        <fullName evidence="1">Uncharacterized protein</fullName>
    </submittedName>
</protein>
<sequence>MDKWDKKKYDFVYFTLNSREGTRSKGLYLLSLIDEVSRELGLTGLVVDYSTRETAKHKGTIYHK</sequence>
<proteinExistence type="predicted"/>
<dbReference type="AlphaFoldDB" id="A0A0F8XZV7"/>
<comment type="caution">
    <text evidence="1">The sequence shown here is derived from an EMBL/GenBank/DDBJ whole genome shotgun (WGS) entry which is preliminary data.</text>
</comment>
<name>A0A0F8XZV7_9ZZZZ</name>
<gene>
    <name evidence="1" type="ORF">LCGC14_2881800</name>
</gene>